<reference evidence="2 3" key="1">
    <citation type="submission" date="2018-02" db="EMBL/GenBank/DDBJ databases">
        <title>Comparative genomes isolates from brazilian mangrove.</title>
        <authorList>
            <person name="Araujo J.E."/>
            <person name="Taketani R.G."/>
            <person name="Silva M.C.P."/>
            <person name="Loureco M.V."/>
            <person name="Andreote F.D."/>
        </authorList>
    </citation>
    <scope>NUCLEOTIDE SEQUENCE [LARGE SCALE GENOMIC DNA]</scope>
    <source>
        <strain evidence="2 3">Hex-1 MGV</strain>
    </source>
</reference>
<dbReference type="EMBL" id="PUHY01000006">
    <property type="protein sequence ID" value="PQO36191.1"/>
    <property type="molecule type" value="Genomic_DNA"/>
</dbReference>
<accession>A0A2S8FVH6</accession>
<dbReference type="OrthoDB" id="244447at2"/>
<evidence type="ECO:0000256" key="1">
    <source>
        <dbReference type="SAM" id="MobiDB-lite"/>
    </source>
</evidence>
<dbReference type="Proteomes" id="UP000238322">
    <property type="component" value="Unassembled WGS sequence"/>
</dbReference>
<organism evidence="2 3">
    <name type="scientific">Blastopirellula marina</name>
    <dbReference type="NCBI Taxonomy" id="124"/>
    <lineage>
        <taxon>Bacteria</taxon>
        <taxon>Pseudomonadati</taxon>
        <taxon>Planctomycetota</taxon>
        <taxon>Planctomycetia</taxon>
        <taxon>Pirellulales</taxon>
        <taxon>Pirellulaceae</taxon>
        <taxon>Blastopirellula</taxon>
    </lineage>
</organism>
<evidence type="ECO:0000313" key="2">
    <source>
        <dbReference type="EMBL" id="PQO36191.1"/>
    </source>
</evidence>
<sequence>MISKSFWQRLFGHSAKKIRAQAAFQEQFDTKLQFRELEPRVVLAADAIYDSVGNTLTITVEDGDSVEIGRDGMDNFLFVDGLTSSSGDGVFAGGKLTLDTTTLTSITITDTDTNNSAVPSMVTFLASLSDGTDLDLTTSFTTLENVDSVSVEVGSEVRVGLIDFLSTGTNTDDSTVSIDGLIVGDVNVDASNSSGKSLSVTSSASGSVTAPSFTINRDATAGAVDIDLGLGTHDLDTLSQSSTSDEVSIDLTDADEIELGDIVASEITVVAGGAIQDTAATHMEVSGAAFFDGTEVTLNSSAAGHDFSSLTLNTSVADAKVAESNGFAFDGTSSIAGNLAIETGGAITQAGGTLTVAGSSNFTVADNANLTLDKANDFVGEISIVGETEHAGTVTINDDSGGLTLGSIHAKVLDVTSAGAILQGSGELDVTTTSDFVAGGAITLETATNQFAGAVTADSSGFGTSLADTDAIILGDITSSSLKVNAGGSITQVAATKILTGTADLTSTGGTITLTNVGNDFTGSFDADGAIVSVTDSTAIELGEISATQLTVNAGGDISQTVGEHVVVSGETSLTATGFNITLSNSDNDFGGSVDVTGSKVTLADTNSIELGEMSATDLMVNAGDAITQSASEKVVVTGETFLSATASTIALANSDNNFGGSVDASGTTISLTDINAIELGEIASSKLTINAGGAINQTAGEKVVVSGLGASSFTSTGTITLENSANDFTGAVSASGSNVSLVDANAIQLGNITANSLTVMASMGDITQAGGTSLDIAGTTLAKVVDSFDVTLFNAGNDFTGAVSIDGINALDVPNEVKLQDVNGIVLGNIDANSLEVSAGGLISQLGGTTLTVPAITLTSNDAITLGNVAATTFSLSAGDAISQAVGTSVAISGTTEISVDNGVNVTLFNLGNDFGGAVSVLGNSMGDVSAAVMVKDVNALILGDIAADSLSVMAGGDVTQAVLSKLDIETTTEVMTDNGFNVILFNSGNDFGGTVTVTGNLAADVLNKVQIHDVNELTLGSIRANEFKLDAGSDIDQQAATTILAGATTITVSDGGDVTLFNAGNEFSGTVSITSPGMGNAAGDVKLMDVTGLELGDIVGNSLELEANGDVSQAIAATLDIAQETNIRVGNTANVTLFNDGNEFVGAVSVTGIGLLDLPDSVRLKDANALILGDVVAKSLDIAAGGDVTQAVTTTLDIEMSTTVVTADGAQVILFNEGNDFRGAVSAVGNAATDTLSKVMIRDDAAKLGLALTLGDVRSDALTVRAEGSVNQLAGSKLLVGNTTDVSVANGGDVVLFNANNDFGGVVSILGIDPVADTPGDVSIRDDVADGSNIALMLGEIKATSLDIKAAGTITQPNDGSTKIVVTTGSTDLELTAKGDIDLRFSDNDIFTDTGLGKDFTVTLGGVPSNLENIYLRNVSVGAIIPSGDLPIALAGGTMGNVTFDFPNSPAVDLSAIKITGELNVLLDGDLTQSGNIFVGHNATFDAGSIVLAETNDLIVVDNASFTTDKGNIEVGVVSTPLNAFTRGTPSATDTAFGTITFSAVDFGLTIAEGSPGGDANPGMNLTGDNAGASVVLTSSKGIETDASSSLTVSGLSSFYAQAGNLQLGNGTDEAVDLRIVYAEASGNISIHEQADTNGLMVIDGTQANAILAMKSEGPIIQVNDFRSGAVLDNHITANQAVFHSGSGVLLTSLDVNVLAGSADGTPLFVTPGAVFDIASAGLDGTTGLGGNLTTDVIDADLPDENSDKFAAGARADSFVDGVGENYSFIAVNDGNLTIAKVSDPLGDIGEVNGIETNGAIAGHVFLRTTNSGDLAFGAAGSSPIIVDMTNSGVITALASGNLTITDGFSLHSSKGAGGVGDLFAVVSKIVEFDDMNLPPPNTPFEIDDPASWGPAYVRITGTVDNYLLDTSTGFDSEAIYVLTQLGEAGEMDFVLVTDWRQSSMPPEPAVLDFENIVAVEFAENIDAPTNIVFFYPWEFATTHASVNIAVSAYNSPQINLYENVDAMTPTNLNVVNDSFRMYFNTPIDNVPLMEAFVPPPAPFVAPVPMEVAQAIISNSIIEISGDSRVATPIDGVTVVEVNPNDLDLTIGDEIKLDGEFMTLDAVKELIQRDERFRPGLYRIAIVYPGVEQPQISYYEKQIRATPEDIFGKSPVPTPPKAEALVAGEKRESQLSPEEVWAREYDKWFPSVLIERVHGGGEQPAPGEADVRQGMIPTEDQILVDRVSMIDLTDIEQLADRMRAKRIPVRETLNGVMLGGTFLMAAAASRQNFADEQAKEFEEEKVLPEDAKLNGNSRDRLRRRMRQWL</sequence>
<comment type="caution">
    <text evidence="2">The sequence shown here is derived from an EMBL/GenBank/DDBJ whole genome shotgun (WGS) entry which is preliminary data.</text>
</comment>
<dbReference type="RefSeq" id="WP_105329481.1">
    <property type="nucleotide sequence ID" value="NZ_PUHY01000006.1"/>
</dbReference>
<dbReference type="InterPro" id="IPR043709">
    <property type="entry name" value="DUF5649"/>
</dbReference>
<gene>
    <name evidence="2" type="ORF">C5Y83_09760</name>
</gene>
<evidence type="ECO:0000313" key="3">
    <source>
        <dbReference type="Proteomes" id="UP000238322"/>
    </source>
</evidence>
<proteinExistence type="predicted"/>
<name>A0A2S8FVH6_9BACT</name>
<dbReference type="Pfam" id="PF18886">
    <property type="entry name" value="DUF5649"/>
    <property type="match status" value="16"/>
</dbReference>
<feature type="region of interest" description="Disordered" evidence="1">
    <location>
        <begin position="2152"/>
        <end position="2171"/>
    </location>
</feature>
<protein>
    <submittedName>
        <fullName evidence="2">Uncharacterized protein</fullName>
    </submittedName>
</protein>